<sequence>MFFQKTIESCQQFHFNLKSTLLDTLKTSGIGANLADLNPTKEGIYFTFPDKTSAKVMLYQAKIQESLFRTQGDPLVHLCACKESLKHYNNPEFLAIIRPNMQFFISIYSHKIQTRFFNEKPLDICPECLYNLGDLFDKNLELFLDCSS</sequence>
<gene>
    <name evidence="1" type="ORF">HPU229334_06685</name>
</gene>
<dbReference type="STRING" id="35818.HPU229336_01855"/>
<accession>A0A0N0LTA8</accession>
<reference evidence="1 2" key="1">
    <citation type="submission" date="2014-06" db="EMBL/GenBank/DDBJ databases">
        <title>Helicobacter pullorum isolates in fresh chicken meat - phenotypic and genotypic features.</title>
        <authorList>
            <person name="Borges V."/>
            <person name="Santos A."/>
            <person name="Correia C.B."/>
            <person name="Saraiva M."/>
            <person name="Menard A."/>
            <person name="Vieira L."/>
            <person name="Sampaio D.A."/>
            <person name="Gomes J.P."/>
            <person name="Oleastro M."/>
        </authorList>
    </citation>
    <scope>NUCLEOTIDE SEQUENCE [LARGE SCALE GENOMIC DNA]</scope>
    <source>
        <strain evidence="1 2">229334/12</strain>
    </source>
</reference>
<evidence type="ECO:0000313" key="2">
    <source>
        <dbReference type="Proteomes" id="UP000037997"/>
    </source>
</evidence>
<evidence type="ECO:0000313" key="1">
    <source>
        <dbReference type="EMBL" id="KPH55738.1"/>
    </source>
</evidence>
<name>A0A0N0LTA8_9HELI</name>
<dbReference type="RefSeq" id="WP_054198027.1">
    <property type="nucleotide sequence ID" value="NZ_JNOC01000034.1"/>
</dbReference>
<dbReference type="AlphaFoldDB" id="A0A0N0LTA8"/>
<dbReference type="PATRIC" id="fig|35818.11.peg.1320"/>
<protein>
    <submittedName>
        <fullName evidence="1">Uncharacterized protein</fullName>
    </submittedName>
</protein>
<organism evidence="1 2">
    <name type="scientific">Helicobacter pullorum</name>
    <dbReference type="NCBI Taxonomy" id="35818"/>
    <lineage>
        <taxon>Bacteria</taxon>
        <taxon>Pseudomonadati</taxon>
        <taxon>Campylobacterota</taxon>
        <taxon>Epsilonproteobacteria</taxon>
        <taxon>Campylobacterales</taxon>
        <taxon>Helicobacteraceae</taxon>
        <taxon>Helicobacter</taxon>
    </lineage>
</organism>
<proteinExistence type="predicted"/>
<comment type="caution">
    <text evidence="1">The sequence shown here is derived from an EMBL/GenBank/DDBJ whole genome shotgun (WGS) entry which is preliminary data.</text>
</comment>
<dbReference type="Proteomes" id="UP000037997">
    <property type="component" value="Unassembled WGS sequence"/>
</dbReference>
<dbReference type="EMBL" id="JNOC01000034">
    <property type="protein sequence ID" value="KPH55738.1"/>
    <property type="molecule type" value="Genomic_DNA"/>
</dbReference>